<reference evidence="2" key="1">
    <citation type="submission" date="2020-11" db="EMBL/GenBank/DDBJ databases">
        <title>Sequencing the genomes of 1000 actinobacteria strains.</title>
        <authorList>
            <person name="Klenk H.-P."/>
        </authorList>
    </citation>
    <scope>NUCLEOTIDE SEQUENCE</scope>
    <source>
        <strain evidence="2">DSM 45632</strain>
    </source>
</reference>
<evidence type="ECO:0000313" key="2">
    <source>
        <dbReference type="EMBL" id="MBG6122350.1"/>
    </source>
</evidence>
<dbReference type="EMBL" id="JADOUE010000001">
    <property type="protein sequence ID" value="MBG6122350.1"/>
    <property type="molecule type" value="Genomic_DNA"/>
</dbReference>
<sequence>MRTRLFAAAVAAATALTLSPAVASAAPAPVTDVEINVPVSNSVAFDVTFDGGAAQNVGLPELRKLRGQMWDLNPYFTLGTSNPEGYHLRDVAESFGLTTKEAYANAAHLDHGLTRIAVQRAAEHGAVSIQPHVRPDGTSAFTATYRNSSASGGESLASGRNLKDSVSKGWGHGELLALNASRGVWNYSNGHLHQMLNPSNRYYGFGEVYVPWTVHRVHTSAQASKTPLGGQPLAEGTQRTWLYRAPKPGEAPTGYKQGTPGELNPLATPAGAAGSSKAWNTIAIILSVLSVLSFLARFIPQIAPQLGALLPR</sequence>
<gene>
    <name evidence="2" type="ORF">IW254_001319</name>
</gene>
<evidence type="ECO:0008006" key="4">
    <source>
        <dbReference type="Google" id="ProtNLM"/>
    </source>
</evidence>
<dbReference type="InterPro" id="IPR035940">
    <property type="entry name" value="CAP_sf"/>
</dbReference>
<keyword evidence="1" id="KW-0732">Signal</keyword>
<organism evidence="2 3">
    <name type="scientific">Corynebacterium aquatimens</name>
    <dbReference type="NCBI Taxonomy" id="1190508"/>
    <lineage>
        <taxon>Bacteria</taxon>
        <taxon>Bacillati</taxon>
        <taxon>Actinomycetota</taxon>
        <taxon>Actinomycetes</taxon>
        <taxon>Mycobacteriales</taxon>
        <taxon>Corynebacteriaceae</taxon>
        <taxon>Corynebacterium</taxon>
    </lineage>
</organism>
<feature type="chain" id="PRO_5037366576" description="SCP domain-containing protein" evidence="1">
    <location>
        <begin position="26"/>
        <end position="312"/>
    </location>
</feature>
<dbReference type="Proteomes" id="UP000658613">
    <property type="component" value="Unassembled WGS sequence"/>
</dbReference>
<proteinExistence type="predicted"/>
<dbReference type="AlphaFoldDB" id="A0A931E2F8"/>
<comment type="caution">
    <text evidence="2">The sequence shown here is derived from an EMBL/GenBank/DDBJ whole genome shotgun (WGS) entry which is preliminary data.</text>
</comment>
<dbReference type="RefSeq" id="WP_196824756.1">
    <property type="nucleotide sequence ID" value="NZ_CP046980.1"/>
</dbReference>
<accession>A0A931E2F8</accession>
<feature type="signal peptide" evidence="1">
    <location>
        <begin position="1"/>
        <end position="25"/>
    </location>
</feature>
<name>A0A931E2F8_9CORY</name>
<dbReference type="Gene3D" id="3.40.33.10">
    <property type="entry name" value="CAP"/>
    <property type="match status" value="1"/>
</dbReference>
<protein>
    <recommendedName>
        <fullName evidence="4">SCP domain-containing protein</fullName>
    </recommendedName>
</protein>
<keyword evidence="3" id="KW-1185">Reference proteome</keyword>
<evidence type="ECO:0000313" key="3">
    <source>
        <dbReference type="Proteomes" id="UP000658613"/>
    </source>
</evidence>
<evidence type="ECO:0000256" key="1">
    <source>
        <dbReference type="SAM" id="SignalP"/>
    </source>
</evidence>